<dbReference type="GO" id="GO:0016020">
    <property type="term" value="C:membrane"/>
    <property type="evidence" value="ECO:0007669"/>
    <property type="project" value="InterPro"/>
</dbReference>
<dbReference type="InterPro" id="IPR027387">
    <property type="entry name" value="Cytb/b6-like_sf"/>
</dbReference>
<dbReference type="InterPro" id="IPR005797">
    <property type="entry name" value="Cyt_b/b6_N"/>
</dbReference>
<dbReference type="GO" id="GO:0022904">
    <property type="term" value="P:respiratory electron transport chain"/>
    <property type="evidence" value="ECO:0007669"/>
    <property type="project" value="InterPro"/>
</dbReference>
<dbReference type="EMBL" id="MHLO01000048">
    <property type="protein sequence ID" value="OGZ10685.1"/>
    <property type="molecule type" value="Genomic_DNA"/>
</dbReference>
<dbReference type="GO" id="GO:0016491">
    <property type="term" value="F:oxidoreductase activity"/>
    <property type="evidence" value="ECO:0007669"/>
    <property type="project" value="InterPro"/>
</dbReference>
<dbReference type="GO" id="GO:0009055">
    <property type="term" value="F:electron transfer activity"/>
    <property type="evidence" value="ECO:0007669"/>
    <property type="project" value="InterPro"/>
</dbReference>
<name>A0A1G2DAN1_9BACT</name>
<feature type="transmembrane region" description="Helical" evidence="1">
    <location>
        <begin position="224"/>
        <end position="242"/>
    </location>
</feature>
<dbReference type="Gene3D" id="1.20.810.10">
    <property type="entry name" value="Cytochrome Bc1 Complex, Chain C"/>
    <property type="match status" value="1"/>
</dbReference>
<evidence type="ECO:0000259" key="2">
    <source>
        <dbReference type="PROSITE" id="PS51002"/>
    </source>
</evidence>
<keyword evidence="1" id="KW-0812">Transmembrane</keyword>
<feature type="transmembrane region" description="Helical" evidence="1">
    <location>
        <begin position="307"/>
        <end position="325"/>
    </location>
</feature>
<feature type="transmembrane region" description="Helical" evidence="1">
    <location>
        <begin position="20"/>
        <end position="41"/>
    </location>
</feature>
<dbReference type="SUPFAM" id="SSF81342">
    <property type="entry name" value="Transmembrane di-heme cytochromes"/>
    <property type="match status" value="1"/>
</dbReference>
<feature type="transmembrane region" description="Helical" evidence="1">
    <location>
        <begin position="132"/>
        <end position="152"/>
    </location>
</feature>
<dbReference type="PANTHER" id="PTHR19271">
    <property type="entry name" value="CYTOCHROME B"/>
    <property type="match status" value="1"/>
</dbReference>
<feature type="transmembrane region" description="Helical" evidence="1">
    <location>
        <begin position="100"/>
        <end position="120"/>
    </location>
</feature>
<evidence type="ECO:0000256" key="1">
    <source>
        <dbReference type="SAM" id="Phobius"/>
    </source>
</evidence>
<feature type="transmembrane region" description="Helical" evidence="1">
    <location>
        <begin position="262"/>
        <end position="295"/>
    </location>
</feature>
<comment type="caution">
    <text evidence="3">The sequence shown here is derived from an EMBL/GenBank/DDBJ whole genome shotgun (WGS) entry which is preliminary data.</text>
</comment>
<dbReference type="PROSITE" id="PS51002">
    <property type="entry name" value="CYTB_NTER"/>
    <property type="match status" value="1"/>
</dbReference>
<dbReference type="Proteomes" id="UP000178636">
    <property type="component" value="Unassembled WGS sequence"/>
</dbReference>
<dbReference type="PANTHER" id="PTHR19271:SF16">
    <property type="entry name" value="CYTOCHROME B"/>
    <property type="match status" value="1"/>
</dbReference>
<keyword evidence="1" id="KW-1133">Transmembrane helix</keyword>
<dbReference type="Pfam" id="PF00033">
    <property type="entry name" value="Cytochrome_B"/>
    <property type="match status" value="1"/>
</dbReference>
<gene>
    <name evidence="3" type="ORF">A3C93_01910</name>
</gene>
<proteinExistence type="predicted"/>
<feature type="transmembrane region" description="Helical" evidence="1">
    <location>
        <begin position="164"/>
        <end position="190"/>
    </location>
</feature>
<dbReference type="InterPro" id="IPR016174">
    <property type="entry name" value="Di-haem_cyt_TM"/>
</dbReference>
<reference evidence="3 4" key="1">
    <citation type="journal article" date="2016" name="Nat. Commun.">
        <title>Thousands of microbial genomes shed light on interconnected biogeochemical processes in an aquifer system.</title>
        <authorList>
            <person name="Anantharaman K."/>
            <person name="Brown C.T."/>
            <person name="Hug L.A."/>
            <person name="Sharon I."/>
            <person name="Castelle C.J."/>
            <person name="Probst A.J."/>
            <person name="Thomas B.C."/>
            <person name="Singh A."/>
            <person name="Wilkins M.J."/>
            <person name="Karaoz U."/>
            <person name="Brodie E.L."/>
            <person name="Williams K.H."/>
            <person name="Hubbard S.S."/>
            <person name="Banfield J.F."/>
        </authorList>
    </citation>
    <scope>NUCLEOTIDE SEQUENCE [LARGE SCALE GENOMIC DNA]</scope>
</reference>
<keyword evidence="1" id="KW-0472">Membrane</keyword>
<dbReference type="AlphaFoldDB" id="A0A1G2DAN1"/>
<sequence length="341" mass="38000">MLLALKNLKSELQQTGMILGGLLLTLLFFTVVSGIILALFYNTQPEETYRSVLAITENPFTAFIRNFHYWATDLLIFTLFLHITRVALTKPSGKPRRYAWWIGVGLLILVGSEMLLGTFLRGDQESIEAYTHFFLGTTGVVASYLPFVTVITDFFSGHTALFRFFIFHAVVVPFGILSVIVIHGLFAPSFRAMIAPWKKMSDATIRGELKPQPGFWRTPSVRKMGMLTLVALVVIIVLSLLLPAPLLSEPHGGMEVTKTPWWILWVVAVENIYGLNAMLIAPVILFAVFAAVPLFTKDRAGADWGVYLYLIAIAIVLALGFWGALGPQVPHTEMFMEGMEM</sequence>
<evidence type="ECO:0000313" key="3">
    <source>
        <dbReference type="EMBL" id="OGZ10685.1"/>
    </source>
</evidence>
<feature type="transmembrane region" description="Helical" evidence="1">
    <location>
        <begin position="67"/>
        <end position="88"/>
    </location>
</feature>
<protein>
    <recommendedName>
        <fullName evidence="2">Cytochrome b/b6 N-terminal region profile domain-containing protein</fullName>
    </recommendedName>
</protein>
<feature type="domain" description="Cytochrome b/b6 N-terminal region profile" evidence="2">
    <location>
        <begin position="1"/>
        <end position="196"/>
    </location>
</feature>
<dbReference type="STRING" id="1798664.A3C93_01910"/>
<evidence type="ECO:0000313" key="4">
    <source>
        <dbReference type="Proteomes" id="UP000178636"/>
    </source>
</evidence>
<organism evidence="3 4">
    <name type="scientific">Candidatus Lloydbacteria bacterium RIFCSPHIGHO2_02_FULL_54_17</name>
    <dbReference type="NCBI Taxonomy" id="1798664"/>
    <lineage>
        <taxon>Bacteria</taxon>
        <taxon>Candidatus Lloydiibacteriota</taxon>
    </lineage>
</organism>
<accession>A0A1G2DAN1</accession>